<evidence type="ECO:0000256" key="1">
    <source>
        <dbReference type="SAM" id="MobiDB-lite"/>
    </source>
</evidence>
<evidence type="ECO:0000313" key="2">
    <source>
        <dbReference type="Ensembl" id="ENSMPUP00000007589.1"/>
    </source>
</evidence>
<dbReference type="Ensembl" id="ENSMPUT00000007710.1">
    <property type="protein sequence ID" value="ENSMPUP00000007589.1"/>
    <property type="gene ID" value="ENSMPUG00000007644.1"/>
</dbReference>
<accession>M3Y8D2</accession>
<sequence>RILGGEGGDLFFAGKSPPPRDGNAPPPPRRREERSVARGPSSVRYVCTRREETCVESARPRRRCGRPRDTASLLSILSRRGERADTALNPELQEEVQVPARAQTGARSSSPPCAPDFGGAGRFCLSTRRPDPRGPAGPRKPPCSSETDSEARVKQSPADCLEAWRSAGLHPVALGFKPRREPGCPGGTRVRPAGGKAETPGTSLEQNVLK</sequence>
<feature type="region of interest" description="Disordered" evidence="1">
    <location>
        <begin position="174"/>
        <end position="210"/>
    </location>
</feature>
<name>M3Y8D2_MUSPF</name>
<feature type="region of interest" description="Disordered" evidence="1">
    <location>
        <begin position="1"/>
        <end position="44"/>
    </location>
</feature>
<feature type="compositionally biased region" description="Polar residues" evidence="1">
    <location>
        <begin position="200"/>
        <end position="210"/>
    </location>
</feature>
<proteinExistence type="predicted"/>
<dbReference type="AlphaFoldDB" id="M3Y8D2"/>
<organism evidence="2">
    <name type="scientific">Mustela putorius furo</name>
    <name type="common">European domestic ferret</name>
    <name type="synonym">Mustela furo</name>
    <dbReference type="NCBI Taxonomy" id="9669"/>
    <lineage>
        <taxon>Eukaryota</taxon>
        <taxon>Metazoa</taxon>
        <taxon>Chordata</taxon>
        <taxon>Craniata</taxon>
        <taxon>Vertebrata</taxon>
        <taxon>Euteleostomi</taxon>
        <taxon>Mammalia</taxon>
        <taxon>Eutheria</taxon>
        <taxon>Laurasiatheria</taxon>
        <taxon>Carnivora</taxon>
        <taxon>Caniformia</taxon>
        <taxon>Musteloidea</taxon>
        <taxon>Mustelidae</taxon>
        <taxon>Mustelinae</taxon>
        <taxon>Mustela</taxon>
    </lineage>
</organism>
<dbReference type="EMBL" id="AEYP01069828">
    <property type="status" value="NOT_ANNOTATED_CDS"/>
    <property type="molecule type" value="Genomic_DNA"/>
</dbReference>
<reference evidence="2" key="1">
    <citation type="submission" date="2024-06" db="UniProtKB">
        <authorList>
            <consortium name="Ensembl"/>
        </authorList>
    </citation>
    <scope>IDENTIFICATION</scope>
</reference>
<dbReference type="HOGENOM" id="CLU_1312698_0_0_1"/>
<feature type="region of interest" description="Disordered" evidence="1">
    <location>
        <begin position="57"/>
        <end position="157"/>
    </location>
</feature>
<protein>
    <submittedName>
        <fullName evidence="2">Uncharacterized protein</fullName>
    </submittedName>
</protein>
<dbReference type="InParanoid" id="M3Y8D2"/>
<feature type="compositionally biased region" description="Pro residues" evidence="1">
    <location>
        <begin position="16"/>
        <end position="27"/>
    </location>
</feature>